<dbReference type="PROSITE" id="PS00624">
    <property type="entry name" value="GMC_OXRED_2"/>
    <property type="match status" value="1"/>
</dbReference>
<evidence type="ECO:0000259" key="7">
    <source>
        <dbReference type="PROSITE" id="PS00624"/>
    </source>
</evidence>
<keyword evidence="9" id="KW-1185">Reference proteome</keyword>
<proteinExistence type="inferred from homology"/>
<dbReference type="AlphaFoldDB" id="A0A5M3MXM6"/>
<dbReference type="InterPro" id="IPR012132">
    <property type="entry name" value="GMC_OxRdtase"/>
</dbReference>
<evidence type="ECO:0000256" key="3">
    <source>
        <dbReference type="ARBA" id="ARBA00022630"/>
    </source>
</evidence>
<feature type="domain" description="Glucose-methanol-choline oxidoreductase N-terminal" evidence="7">
    <location>
        <begin position="338"/>
        <end position="352"/>
    </location>
</feature>
<dbReference type="EMBL" id="JH711575">
    <property type="protein sequence ID" value="EIW83858.1"/>
    <property type="molecule type" value="Genomic_DNA"/>
</dbReference>
<dbReference type="Gene3D" id="3.30.560.10">
    <property type="entry name" value="Glucose Oxidase, domain 3"/>
    <property type="match status" value="1"/>
</dbReference>
<dbReference type="GO" id="GO:0016614">
    <property type="term" value="F:oxidoreductase activity, acting on CH-OH group of donors"/>
    <property type="evidence" value="ECO:0007669"/>
    <property type="project" value="InterPro"/>
</dbReference>
<comment type="caution">
    <text evidence="8">The sequence shown here is derived from an EMBL/GenBank/DDBJ whole genome shotgun (WGS) entry which is preliminary data.</text>
</comment>
<dbReference type="SUPFAM" id="SSF54373">
    <property type="entry name" value="FAD-linked reductases, C-terminal domain"/>
    <property type="match status" value="1"/>
</dbReference>
<organism evidence="8 9">
    <name type="scientific">Coniophora puteana (strain RWD-64-598)</name>
    <name type="common">Brown rot fungus</name>
    <dbReference type="NCBI Taxonomy" id="741705"/>
    <lineage>
        <taxon>Eukaryota</taxon>
        <taxon>Fungi</taxon>
        <taxon>Dikarya</taxon>
        <taxon>Basidiomycota</taxon>
        <taxon>Agaricomycotina</taxon>
        <taxon>Agaricomycetes</taxon>
        <taxon>Agaricomycetidae</taxon>
        <taxon>Boletales</taxon>
        <taxon>Coniophorineae</taxon>
        <taxon>Coniophoraceae</taxon>
        <taxon>Coniophora</taxon>
    </lineage>
</organism>
<evidence type="ECO:0000256" key="4">
    <source>
        <dbReference type="ARBA" id="ARBA00022827"/>
    </source>
</evidence>
<comment type="cofactor">
    <cofactor evidence="1 6">
        <name>FAD</name>
        <dbReference type="ChEBI" id="CHEBI:57692"/>
    </cofactor>
</comment>
<evidence type="ECO:0000256" key="2">
    <source>
        <dbReference type="ARBA" id="ARBA00010790"/>
    </source>
</evidence>
<dbReference type="SUPFAM" id="SSF51905">
    <property type="entry name" value="FAD/NAD(P)-binding domain"/>
    <property type="match status" value="1"/>
</dbReference>
<evidence type="ECO:0000256" key="1">
    <source>
        <dbReference type="ARBA" id="ARBA00001974"/>
    </source>
</evidence>
<evidence type="ECO:0000313" key="8">
    <source>
        <dbReference type="EMBL" id="EIW83858.1"/>
    </source>
</evidence>
<protein>
    <submittedName>
        <fullName evidence="8">Alcohol oxidase</fullName>
    </submittedName>
</protein>
<reference evidence="9" key="1">
    <citation type="journal article" date="2012" name="Science">
        <title>The Paleozoic origin of enzymatic lignin decomposition reconstructed from 31 fungal genomes.</title>
        <authorList>
            <person name="Floudas D."/>
            <person name="Binder M."/>
            <person name="Riley R."/>
            <person name="Barry K."/>
            <person name="Blanchette R.A."/>
            <person name="Henrissat B."/>
            <person name="Martinez A.T."/>
            <person name="Otillar R."/>
            <person name="Spatafora J.W."/>
            <person name="Yadav J.S."/>
            <person name="Aerts A."/>
            <person name="Benoit I."/>
            <person name="Boyd A."/>
            <person name="Carlson A."/>
            <person name="Copeland A."/>
            <person name="Coutinho P.M."/>
            <person name="de Vries R.P."/>
            <person name="Ferreira P."/>
            <person name="Findley K."/>
            <person name="Foster B."/>
            <person name="Gaskell J."/>
            <person name="Glotzer D."/>
            <person name="Gorecki P."/>
            <person name="Heitman J."/>
            <person name="Hesse C."/>
            <person name="Hori C."/>
            <person name="Igarashi K."/>
            <person name="Jurgens J.A."/>
            <person name="Kallen N."/>
            <person name="Kersten P."/>
            <person name="Kohler A."/>
            <person name="Kuees U."/>
            <person name="Kumar T.K.A."/>
            <person name="Kuo A."/>
            <person name="LaButti K."/>
            <person name="Larrondo L.F."/>
            <person name="Lindquist E."/>
            <person name="Ling A."/>
            <person name="Lombard V."/>
            <person name="Lucas S."/>
            <person name="Lundell T."/>
            <person name="Martin R."/>
            <person name="McLaughlin D.J."/>
            <person name="Morgenstern I."/>
            <person name="Morin E."/>
            <person name="Murat C."/>
            <person name="Nagy L.G."/>
            <person name="Nolan M."/>
            <person name="Ohm R.A."/>
            <person name="Patyshakuliyeva A."/>
            <person name="Rokas A."/>
            <person name="Ruiz-Duenas F.J."/>
            <person name="Sabat G."/>
            <person name="Salamov A."/>
            <person name="Samejima M."/>
            <person name="Schmutz J."/>
            <person name="Slot J.C."/>
            <person name="St John F."/>
            <person name="Stenlid J."/>
            <person name="Sun H."/>
            <person name="Sun S."/>
            <person name="Syed K."/>
            <person name="Tsang A."/>
            <person name="Wiebenga A."/>
            <person name="Young D."/>
            <person name="Pisabarro A."/>
            <person name="Eastwood D.C."/>
            <person name="Martin F."/>
            <person name="Cullen D."/>
            <person name="Grigoriev I.V."/>
            <person name="Hibbett D.S."/>
        </authorList>
    </citation>
    <scope>NUCLEOTIDE SEQUENCE [LARGE SCALE GENOMIC DNA]</scope>
    <source>
        <strain evidence="9">RWD-64-598 SS2</strain>
    </source>
</reference>
<feature type="active site" description="Proton acceptor" evidence="5">
    <location>
        <position position="625"/>
    </location>
</feature>
<dbReference type="KEGG" id="cput:CONPUDRAFT_150908"/>
<evidence type="ECO:0000256" key="5">
    <source>
        <dbReference type="PIRSR" id="PIRSR000137-1"/>
    </source>
</evidence>
<keyword evidence="3" id="KW-0285">Flavoprotein</keyword>
<dbReference type="PANTHER" id="PTHR11552:SF147">
    <property type="entry name" value="CHOLINE DEHYDROGENASE, MITOCHONDRIAL"/>
    <property type="match status" value="1"/>
</dbReference>
<dbReference type="PANTHER" id="PTHR11552">
    <property type="entry name" value="GLUCOSE-METHANOL-CHOLINE GMC OXIDOREDUCTASE"/>
    <property type="match status" value="1"/>
</dbReference>
<dbReference type="PIRSF" id="PIRSF000137">
    <property type="entry name" value="Alcohol_oxidase"/>
    <property type="match status" value="1"/>
</dbReference>
<dbReference type="Gene3D" id="3.50.50.60">
    <property type="entry name" value="FAD/NAD(P)-binding domain"/>
    <property type="match status" value="1"/>
</dbReference>
<gene>
    <name evidence="8" type="ORF">CONPUDRAFT_150908</name>
</gene>
<dbReference type="Pfam" id="PF05199">
    <property type="entry name" value="GMC_oxred_C"/>
    <property type="match status" value="1"/>
</dbReference>
<comment type="similarity">
    <text evidence="2">Belongs to the GMC oxidoreductase family.</text>
</comment>
<dbReference type="GeneID" id="19202776"/>
<dbReference type="RefSeq" id="XP_007765726.1">
    <property type="nucleotide sequence ID" value="XM_007767536.1"/>
</dbReference>
<feature type="binding site" evidence="6">
    <location>
        <position position="294"/>
    </location>
    <ligand>
        <name>FAD</name>
        <dbReference type="ChEBI" id="CHEBI:57692"/>
    </ligand>
</feature>
<dbReference type="OMA" id="YDAYTWE"/>
<dbReference type="Proteomes" id="UP000053558">
    <property type="component" value="Unassembled WGS sequence"/>
</dbReference>
<evidence type="ECO:0000313" key="9">
    <source>
        <dbReference type="Proteomes" id="UP000053558"/>
    </source>
</evidence>
<sequence length="650" mass="71124">MGIKDTLDTLLTTVRLLLASSDRHTLRLGTAGLALLVFARYTLGGKKKGSGKGRLLSDPRTIARPLEGDGHEFDEWDFVIVGGGTAGCVLAARLSEDPKLRVLLIEDGGSGKTVLESRVPSGYSKLFRSKYDYHFYTEPQPHAGNRKTFWPRARMLGGCSSINAQMAQYGAPSDFDEWAQIIGDDSWSWKSLNKYFRKFENFKPDPKYPHIDALQRGTSGPVTVGYHSHTYPGAPLFVQAAMAAGIPYSGDFGLETSLKGTNMICIERVSTESAYLTDEVLARPNLRVLTRARVTRILFDREVDGAPCATGVEFVRLAEPRGRKWRVKARKEVILSAGAVHSPQILMLSGVGPAEHLAQHKIALVHDLPGVGQNLVDHAAFYVRFGDKMKAGLSFSQPYNIPTAVKFVASTVQYLVTGTGRLATNVGEAVAFIRSNDPALFPESEWPAPIEDANSGPESPDIELILIPVPLAHNKYCTIKRGLEGYTIIVTNLRPTSAGSIRLKNSDPFDAPLIDPNYLATQHDVDVHVRGARLAYKIAHTAPLTQMTDTANTDRILDNHFKDLSDAELAQVVRERVETLYHPACTCRMAPREQGGVVDKDMRVYGVKGLRVCDASAFPRLVSGHTAGAVIASAEKLADEIKAEYRSSKA</sequence>
<accession>A0A5M3MXM6</accession>
<dbReference type="InterPro" id="IPR000172">
    <property type="entry name" value="GMC_OxRdtase_N"/>
</dbReference>
<dbReference type="GO" id="GO:0050660">
    <property type="term" value="F:flavin adenine dinucleotide binding"/>
    <property type="evidence" value="ECO:0007669"/>
    <property type="project" value="InterPro"/>
</dbReference>
<dbReference type="Pfam" id="PF00732">
    <property type="entry name" value="GMC_oxred_N"/>
    <property type="match status" value="1"/>
</dbReference>
<evidence type="ECO:0000256" key="6">
    <source>
        <dbReference type="PIRSR" id="PIRSR000137-2"/>
    </source>
</evidence>
<name>A0A5M3MXM6_CONPW</name>
<dbReference type="OrthoDB" id="269227at2759"/>
<keyword evidence="4 6" id="KW-0274">FAD</keyword>
<dbReference type="InterPro" id="IPR036188">
    <property type="entry name" value="FAD/NAD-bd_sf"/>
</dbReference>
<feature type="active site" description="Proton donor" evidence="5">
    <location>
        <position position="582"/>
    </location>
</feature>
<dbReference type="InterPro" id="IPR007867">
    <property type="entry name" value="GMC_OxRtase_C"/>
</dbReference>